<dbReference type="CDD" id="cd08195">
    <property type="entry name" value="DHQS"/>
    <property type="match status" value="1"/>
</dbReference>
<keyword evidence="3" id="KW-0520">NAD</keyword>
<evidence type="ECO:0000313" key="8">
    <source>
        <dbReference type="EMBL" id="MPM94993.1"/>
    </source>
</evidence>
<feature type="domain" description="3-dehydroquinate synthase N-terminal" evidence="6">
    <location>
        <begin position="1"/>
        <end position="62"/>
    </location>
</feature>
<dbReference type="EC" id="4.2.3.4" evidence="8"/>
<reference evidence="8" key="1">
    <citation type="submission" date="2019-08" db="EMBL/GenBank/DDBJ databases">
        <authorList>
            <person name="Kucharzyk K."/>
            <person name="Murdoch R.W."/>
            <person name="Higgins S."/>
            <person name="Loffler F."/>
        </authorList>
    </citation>
    <scope>NUCLEOTIDE SEQUENCE</scope>
</reference>
<dbReference type="AlphaFoldDB" id="A0A645E2D8"/>
<keyword evidence="4" id="KW-0057">Aromatic amino acid biosynthesis</keyword>
<dbReference type="GO" id="GO:0008652">
    <property type="term" value="P:amino acid biosynthetic process"/>
    <property type="evidence" value="ECO:0007669"/>
    <property type="project" value="UniProtKB-KW"/>
</dbReference>
<gene>
    <name evidence="8" type="primary">aroB_32</name>
    <name evidence="8" type="ORF">SDC9_142142</name>
</gene>
<dbReference type="Pfam" id="PF24621">
    <property type="entry name" value="DHQS_C"/>
    <property type="match status" value="1"/>
</dbReference>
<organism evidence="8">
    <name type="scientific">bioreactor metagenome</name>
    <dbReference type="NCBI Taxonomy" id="1076179"/>
    <lineage>
        <taxon>unclassified sequences</taxon>
        <taxon>metagenomes</taxon>
        <taxon>ecological metagenomes</taxon>
    </lineage>
</organism>
<dbReference type="PANTHER" id="PTHR43622:SF7">
    <property type="entry name" value="3-DEHYDROQUINATE SYNTHASE, CHLOROPLASTIC"/>
    <property type="match status" value="1"/>
</dbReference>
<dbReference type="PANTHER" id="PTHR43622">
    <property type="entry name" value="3-DEHYDROQUINATE SYNTHASE"/>
    <property type="match status" value="1"/>
</dbReference>
<sequence length="234" mass="24970">MYLRGVRFVQLPTTLLAAIDSSVGGKTAVNLDAGKNLAGAFHSPSLVLCDMDTFATLPAAVFADGMAEAVKYGMIKDRALFELLERGEFERHAQEVVTTCVRIKAEIVGRDEFDNGERQLLNFGHTPAHAIEKLSAFDISHGHAVAMGMRLMTRAAESAGMLTEPASARLENALVINNLPTSCPYGAAELAQAAAGDKKRSGDSIRVVVPLSIGSSALHTIPVEELRAFFESGL</sequence>
<dbReference type="SUPFAM" id="SSF56796">
    <property type="entry name" value="Dehydroquinate synthase-like"/>
    <property type="match status" value="1"/>
</dbReference>
<dbReference type="Gene3D" id="1.20.1090.10">
    <property type="entry name" value="Dehydroquinate synthase-like - alpha domain"/>
    <property type="match status" value="1"/>
</dbReference>
<proteinExistence type="predicted"/>
<evidence type="ECO:0000259" key="6">
    <source>
        <dbReference type="Pfam" id="PF01761"/>
    </source>
</evidence>
<comment type="caution">
    <text evidence="8">The sequence shown here is derived from an EMBL/GenBank/DDBJ whole genome shotgun (WGS) entry which is preliminary data.</text>
</comment>
<name>A0A645E2D8_9ZZZZ</name>
<dbReference type="EMBL" id="VSSQ01041537">
    <property type="protein sequence ID" value="MPM94993.1"/>
    <property type="molecule type" value="Genomic_DNA"/>
</dbReference>
<feature type="domain" description="3-dehydroquinate synthase C-terminal" evidence="7">
    <location>
        <begin position="65"/>
        <end position="199"/>
    </location>
</feature>
<dbReference type="Pfam" id="PF01761">
    <property type="entry name" value="DHQ_synthase"/>
    <property type="match status" value="1"/>
</dbReference>
<dbReference type="InterPro" id="IPR050071">
    <property type="entry name" value="Dehydroquinate_synthase"/>
</dbReference>
<evidence type="ECO:0000256" key="1">
    <source>
        <dbReference type="ARBA" id="ARBA00001911"/>
    </source>
</evidence>
<keyword evidence="5 8" id="KW-0456">Lyase</keyword>
<evidence type="ECO:0000256" key="4">
    <source>
        <dbReference type="ARBA" id="ARBA00023141"/>
    </source>
</evidence>
<evidence type="ECO:0000256" key="3">
    <source>
        <dbReference type="ARBA" id="ARBA00023027"/>
    </source>
</evidence>
<evidence type="ECO:0000256" key="2">
    <source>
        <dbReference type="ARBA" id="ARBA00022605"/>
    </source>
</evidence>
<keyword evidence="2" id="KW-0028">Amino-acid biosynthesis</keyword>
<comment type="cofactor">
    <cofactor evidence="1">
        <name>NAD(+)</name>
        <dbReference type="ChEBI" id="CHEBI:57540"/>
    </cofactor>
</comment>
<protein>
    <submittedName>
        <fullName evidence="8">3-dehydroquinate synthase</fullName>
        <ecNumber evidence="8">4.2.3.4</ecNumber>
    </submittedName>
</protein>
<dbReference type="Gene3D" id="3.40.50.1970">
    <property type="match status" value="1"/>
</dbReference>
<evidence type="ECO:0000259" key="7">
    <source>
        <dbReference type="Pfam" id="PF24621"/>
    </source>
</evidence>
<dbReference type="GO" id="GO:0009073">
    <property type="term" value="P:aromatic amino acid family biosynthetic process"/>
    <property type="evidence" value="ECO:0007669"/>
    <property type="project" value="UniProtKB-KW"/>
</dbReference>
<dbReference type="GO" id="GO:0003856">
    <property type="term" value="F:3-dehydroquinate synthase activity"/>
    <property type="evidence" value="ECO:0007669"/>
    <property type="project" value="UniProtKB-EC"/>
</dbReference>
<evidence type="ECO:0000256" key="5">
    <source>
        <dbReference type="ARBA" id="ARBA00023239"/>
    </source>
</evidence>
<dbReference type="InterPro" id="IPR056179">
    <property type="entry name" value="DHQS_C"/>
</dbReference>
<dbReference type="InterPro" id="IPR030960">
    <property type="entry name" value="DHQS/DOIS_N"/>
</dbReference>
<accession>A0A645E2D8</accession>